<keyword evidence="2" id="KW-1185">Reference proteome</keyword>
<organism evidence="1 2">
    <name type="scientific">Marasmiellus scandens</name>
    <dbReference type="NCBI Taxonomy" id="2682957"/>
    <lineage>
        <taxon>Eukaryota</taxon>
        <taxon>Fungi</taxon>
        <taxon>Dikarya</taxon>
        <taxon>Basidiomycota</taxon>
        <taxon>Agaricomycotina</taxon>
        <taxon>Agaricomycetes</taxon>
        <taxon>Agaricomycetidae</taxon>
        <taxon>Agaricales</taxon>
        <taxon>Marasmiineae</taxon>
        <taxon>Omphalotaceae</taxon>
        <taxon>Marasmiellus</taxon>
    </lineage>
</organism>
<dbReference type="Proteomes" id="UP001498398">
    <property type="component" value="Unassembled WGS sequence"/>
</dbReference>
<accession>A0ABR1J463</accession>
<evidence type="ECO:0000313" key="1">
    <source>
        <dbReference type="EMBL" id="KAK7450116.1"/>
    </source>
</evidence>
<gene>
    <name evidence="1" type="ORF">VKT23_012998</name>
</gene>
<proteinExistence type="predicted"/>
<protein>
    <submittedName>
        <fullName evidence="1">Uncharacterized protein</fullName>
    </submittedName>
</protein>
<reference evidence="1 2" key="1">
    <citation type="submission" date="2024-01" db="EMBL/GenBank/DDBJ databases">
        <title>A draft genome for the cacao thread blight pathogen Marasmiellus scandens.</title>
        <authorList>
            <person name="Baruah I.K."/>
            <person name="Leung J."/>
            <person name="Bukari Y."/>
            <person name="Amoako-Attah I."/>
            <person name="Meinhardt L.W."/>
            <person name="Bailey B.A."/>
            <person name="Cohen S.P."/>
        </authorList>
    </citation>
    <scope>NUCLEOTIDE SEQUENCE [LARGE SCALE GENOMIC DNA]</scope>
    <source>
        <strain evidence="1 2">GH-19</strain>
    </source>
</reference>
<comment type="caution">
    <text evidence="1">The sequence shown here is derived from an EMBL/GenBank/DDBJ whole genome shotgun (WGS) entry which is preliminary data.</text>
</comment>
<name>A0ABR1J463_9AGAR</name>
<sequence>MFSLDHLRDLFGPNPGEVEKVSEAPELVARVAKEEGKGSTNTVPGEESINKHDVGILLAKEKGKVYDCQNKGPGASPRLSSPEYGEFLFEPWNLKPILDWNLQVMIVHDLEQAAYASPTPGVVSTSDPTYISPVRASFYLFQCYMYEFGIAPFDVDMACYWLRQTAMSQTDCRENHLAQAWCWRIHRAFNVQWDISDEALRDWMKMSIIRGHRKCVGEMHIIMQWIGDPQEREKWKEDLEEAQWLLNTLCAGIGMPWFGQKKMNKN</sequence>
<evidence type="ECO:0000313" key="2">
    <source>
        <dbReference type="Proteomes" id="UP001498398"/>
    </source>
</evidence>
<dbReference type="EMBL" id="JBANRG010000034">
    <property type="protein sequence ID" value="KAK7450116.1"/>
    <property type="molecule type" value="Genomic_DNA"/>
</dbReference>